<accession>A0A2K0WJA8</accession>
<dbReference type="EMBL" id="MTQA01000059">
    <property type="protein sequence ID" value="PNP82361.1"/>
    <property type="molecule type" value="Genomic_DNA"/>
</dbReference>
<reference evidence="1 2" key="1">
    <citation type="submission" date="2017-06" db="EMBL/GenBank/DDBJ databases">
        <title>Genome of Fusarium nygamai isolate CS10214.</title>
        <authorList>
            <person name="Gardiner D.M."/>
            <person name="Obanor F."/>
            <person name="Kazan K."/>
        </authorList>
    </citation>
    <scope>NUCLEOTIDE SEQUENCE [LARGE SCALE GENOMIC DNA]</scope>
    <source>
        <strain evidence="1 2">CS10214</strain>
    </source>
</reference>
<evidence type="ECO:0000313" key="2">
    <source>
        <dbReference type="Proteomes" id="UP000236664"/>
    </source>
</evidence>
<protein>
    <submittedName>
        <fullName evidence="1">Uncharacterized protein</fullName>
    </submittedName>
</protein>
<keyword evidence="2" id="KW-1185">Reference proteome</keyword>
<sequence>MTRSIILTPFFLPQDSVKLGRFVTKFDHPHQNYHDPPSDAQPRALVSLLDSYTSEHQAASISASSATLTSLISAALSKRARMKARVATDHIKTYTLDNSDDWFNKATCLPATRAWIERAMDRGEDTYVIVGFHTATDASISQTSIVGNSAGGQIQVPVTLSLSAAGVVAPIGNQLDPGVGVNQQGLDGDWDKEVVGDQIMFIRSLEK</sequence>
<name>A0A2K0WJA8_GIBNY</name>
<dbReference type="Proteomes" id="UP000236664">
    <property type="component" value="Unassembled WGS sequence"/>
</dbReference>
<dbReference type="OrthoDB" id="5410365at2759"/>
<dbReference type="AlphaFoldDB" id="A0A2K0WJA8"/>
<proteinExistence type="predicted"/>
<gene>
    <name evidence="1" type="ORF">FNYG_04296</name>
</gene>
<organism evidence="1 2">
    <name type="scientific">Gibberella nygamai</name>
    <name type="common">Bean root rot disease fungus</name>
    <name type="synonym">Fusarium nygamai</name>
    <dbReference type="NCBI Taxonomy" id="42673"/>
    <lineage>
        <taxon>Eukaryota</taxon>
        <taxon>Fungi</taxon>
        <taxon>Dikarya</taxon>
        <taxon>Ascomycota</taxon>
        <taxon>Pezizomycotina</taxon>
        <taxon>Sordariomycetes</taxon>
        <taxon>Hypocreomycetidae</taxon>
        <taxon>Hypocreales</taxon>
        <taxon>Nectriaceae</taxon>
        <taxon>Fusarium</taxon>
        <taxon>Fusarium fujikuroi species complex</taxon>
    </lineage>
</organism>
<comment type="caution">
    <text evidence="1">The sequence shown here is derived from an EMBL/GenBank/DDBJ whole genome shotgun (WGS) entry which is preliminary data.</text>
</comment>
<evidence type="ECO:0000313" key="1">
    <source>
        <dbReference type="EMBL" id="PNP82361.1"/>
    </source>
</evidence>